<evidence type="ECO:0000313" key="3">
    <source>
        <dbReference type="Proteomes" id="UP000008225"/>
    </source>
</evidence>
<dbReference type="GeneTree" id="ENSGT01050000245398"/>
<proteinExistence type="predicted"/>
<keyword evidence="1" id="KW-0812">Transmembrane</keyword>
<reference evidence="2 3" key="1">
    <citation type="submission" date="2009-03" db="EMBL/GenBank/DDBJ databases">
        <authorList>
            <person name="Warren W."/>
            <person name="Ye L."/>
            <person name="Minx P."/>
            <person name="Worley K."/>
            <person name="Gibbs R."/>
            <person name="Wilson R.K."/>
        </authorList>
    </citation>
    <scope>NUCLEOTIDE SEQUENCE [LARGE SCALE GENOMIC DNA]</scope>
</reference>
<sequence>RGPLHPLLVVFRCFILLAIVNDSLFLIWLSLSLFLVYRHACDFCTLILYPGIVLKLLISFRRFWAEAMWSSKYTIMSSANRDSLTSSFPD</sequence>
<dbReference type="Ensembl" id="ENSCJAT00000118097.1">
    <property type="protein sequence ID" value="ENSCJAP00000084146.1"/>
    <property type="gene ID" value="ENSCJAG00000070584.1"/>
</dbReference>
<evidence type="ECO:0000256" key="1">
    <source>
        <dbReference type="SAM" id="Phobius"/>
    </source>
</evidence>
<accession>A0A8I3WNS6</accession>
<reference evidence="2" key="2">
    <citation type="submission" date="2025-08" db="UniProtKB">
        <authorList>
            <consortium name="Ensembl"/>
        </authorList>
    </citation>
    <scope>IDENTIFICATION</scope>
</reference>
<feature type="transmembrane region" description="Helical" evidence="1">
    <location>
        <begin position="35"/>
        <end position="58"/>
    </location>
</feature>
<keyword evidence="1" id="KW-0472">Membrane</keyword>
<dbReference type="AlphaFoldDB" id="A0A8I3WNS6"/>
<evidence type="ECO:0000313" key="2">
    <source>
        <dbReference type="Ensembl" id="ENSCJAP00000084146.1"/>
    </source>
</evidence>
<reference evidence="2" key="3">
    <citation type="submission" date="2025-09" db="UniProtKB">
        <authorList>
            <consortium name="Ensembl"/>
        </authorList>
    </citation>
    <scope>IDENTIFICATION</scope>
</reference>
<keyword evidence="3" id="KW-1185">Reference proteome</keyword>
<dbReference type="Proteomes" id="UP000008225">
    <property type="component" value="Chromosome 4"/>
</dbReference>
<name>A0A8I3WNS6_CALJA</name>
<feature type="transmembrane region" description="Helical" evidence="1">
    <location>
        <begin position="7"/>
        <end position="29"/>
    </location>
</feature>
<protein>
    <submittedName>
        <fullName evidence="2">Uncharacterized protein</fullName>
    </submittedName>
</protein>
<organism evidence="2 3">
    <name type="scientific">Callithrix jacchus</name>
    <name type="common">White-tufted-ear marmoset</name>
    <name type="synonym">Simia Jacchus</name>
    <dbReference type="NCBI Taxonomy" id="9483"/>
    <lineage>
        <taxon>Eukaryota</taxon>
        <taxon>Metazoa</taxon>
        <taxon>Chordata</taxon>
        <taxon>Craniata</taxon>
        <taxon>Vertebrata</taxon>
        <taxon>Euteleostomi</taxon>
        <taxon>Mammalia</taxon>
        <taxon>Eutheria</taxon>
        <taxon>Euarchontoglires</taxon>
        <taxon>Primates</taxon>
        <taxon>Haplorrhini</taxon>
        <taxon>Platyrrhini</taxon>
        <taxon>Cebidae</taxon>
        <taxon>Callitrichinae</taxon>
        <taxon>Callithrix</taxon>
        <taxon>Callithrix</taxon>
    </lineage>
</organism>
<keyword evidence="1" id="KW-1133">Transmembrane helix</keyword>